<evidence type="ECO:0000313" key="2">
    <source>
        <dbReference type="EMBL" id="PVU86965.1"/>
    </source>
</evidence>
<feature type="compositionally biased region" description="Low complexity" evidence="1">
    <location>
        <begin position="87"/>
        <end position="96"/>
    </location>
</feature>
<name>A0A2T9Y3N7_9FUNG</name>
<keyword evidence="3" id="KW-1185">Reference proteome</keyword>
<dbReference type="EMBL" id="MBFR01000576">
    <property type="protein sequence ID" value="PVU86965.1"/>
    <property type="molecule type" value="Genomic_DNA"/>
</dbReference>
<protein>
    <submittedName>
        <fullName evidence="2">Uncharacterized protein</fullName>
    </submittedName>
</protein>
<dbReference type="Proteomes" id="UP000245383">
    <property type="component" value="Unassembled WGS sequence"/>
</dbReference>
<comment type="caution">
    <text evidence="2">The sequence shown here is derived from an EMBL/GenBank/DDBJ whole genome shotgun (WGS) entry which is preliminary data.</text>
</comment>
<organism evidence="2 3">
    <name type="scientific">Smittium simulii</name>
    <dbReference type="NCBI Taxonomy" id="133385"/>
    <lineage>
        <taxon>Eukaryota</taxon>
        <taxon>Fungi</taxon>
        <taxon>Fungi incertae sedis</taxon>
        <taxon>Zoopagomycota</taxon>
        <taxon>Kickxellomycotina</taxon>
        <taxon>Harpellomycetes</taxon>
        <taxon>Harpellales</taxon>
        <taxon>Legeriomycetaceae</taxon>
        <taxon>Smittium</taxon>
    </lineage>
</organism>
<evidence type="ECO:0000256" key="1">
    <source>
        <dbReference type="SAM" id="MobiDB-lite"/>
    </source>
</evidence>
<dbReference type="AlphaFoldDB" id="A0A2T9Y3N7"/>
<evidence type="ECO:0000313" key="3">
    <source>
        <dbReference type="Proteomes" id="UP000245383"/>
    </source>
</evidence>
<reference evidence="2 3" key="1">
    <citation type="journal article" date="2018" name="MBio">
        <title>Comparative Genomics Reveals the Core Gene Toolbox for the Fungus-Insect Symbiosis.</title>
        <authorList>
            <person name="Wang Y."/>
            <person name="Stata M."/>
            <person name="Wang W."/>
            <person name="Stajich J.E."/>
            <person name="White M.M."/>
            <person name="Moncalvo J.M."/>
        </authorList>
    </citation>
    <scope>NUCLEOTIDE SEQUENCE [LARGE SCALE GENOMIC DNA]</scope>
    <source>
        <strain evidence="2 3">SWE-8-4</strain>
    </source>
</reference>
<feature type="region of interest" description="Disordered" evidence="1">
    <location>
        <begin position="87"/>
        <end position="119"/>
    </location>
</feature>
<dbReference type="OrthoDB" id="2897838at2759"/>
<sequence>MKEMLSDVATSITKSRINNLQKSMEPPGRLSQLEESTVKSLVEKKQLDALLVFKKPTASSIKNKRSPFCLRQHAAFCKISEMTQTPNTANNAQTTQSYKSKNFRQREKTRAFSSPQKSSPVGKKLSMICIAWSSKSEAEKNSQSKKFLTKSFLKATARERVTNCSGLRAATHPLFALLQAEDKQGSQQQKYQEGCAASKDLCSVLDLWKLNSFTGERNFKMESLTSICRMIRRKDCATPSPELGLILRNQSIGIFGQPFDNRQVQKKMYREYKEIILQTKPTGVQNQDGEVQHDTIPIDYSCGDNDKLTNYDGQNNTEKLNKLYWESTSNVCCSPPWLPNAEETFEIKKQFLEETEIIGYHGDSEQSSNSELRILETESAKMERSIVSTRNSKNGNISNLTNTAWGIVVRSQSYTRLWLPSYVVGCSVLVYSDNTKTLAYVRKFGGTTSPKLLETDCSNGMVSINRDIQETEQNIWSIRRGSVCNKTEQKAVQILQLVPGQSINSTESSTGKDNYDNNYANVKVCDLVSNSGKNQNSRAHTNTGRQISATKEQILVADGMENQRRTLQQKGLTDLALDLITANTRSVKRRSKYYTTQKGFIDWRHEFMKFLNESDLIKVTNNFIDIKPIIDHFKILGPINILNTKELTAKTCWLIAVCKFLRASDINQVDKKRKSSSIEIKAHSDEILCPSTKDFSKPLTVNTVKDNKMISPKARAIGATIAARTGISTDAILTQANWLSYYMFSSYYKLSNYQTIHIQILLNRFSSN</sequence>
<accession>A0A2T9Y3N7</accession>
<proteinExistence type="predicted"/>
<gene>
    <name evidence="2" type="ORF">BB561_006499</name>
</gene>